<proteinExistence type="predicted"/>
<organism evidence="1">
    <name type="scientific">Cacopsylla melanoneura</name>
    <dbReference type="NCBI Taxonomy" id="428564"/>
    <lineage>
        <taxon>Eukaryota</taxon>
        <taxon>Metazoa</taxon>
        <taxon>Ecdysozoa</taxon>
        <taxon>Arthropoda</taxon>
        <taxon>Hexapoda</taxon>
        <taxon>Insecta</taxon>
        <taxon>Pterygota</taxon>
        <taxon>Neoptera</taxon>
        <taxon>Paraneoptera</taxon>
        <taxon>Hemiptera</taxon>
        <taxon>Sternorrhyncha</taxon>
        <taxon>Psylloidea</taxon>
        <taxon>Psyllidae</taxon>
        <taxon>Psyllinae</taxon>
        <taxon>Cacopsylla</taxon>
    </lineage>
</organism>
<sequence>MSNFDNYYENTVWKGTVRGDNGENSVERDSLEEIVEKDRSEGEQCGKGQLGIVEQNRSEGEIERALVDMESRMGQSGIVEQNRSEGEIERTVWKRTEVRENSVERDSWG</sequence>
<protein>
    <submittedName>
        <fullName evidence="1">Uncharacterized protein</fullName>
    </submittedName>
</protein>
<dbReference type="EMBL" id="HBUF01422837">
    <property type="protein sequence ID" value="CAG6741049.1"/>
    <property type="molecule type" value="Transcribed_RNA"/>
</dbReference>
<reference evidence="1" key="1">
    <citation type="submission" date="2021-05" db="EMBL/GenBank/DDBJ databases">
        <authorList>
            <person name="Alioto T."/>
            <person name="Alioto T."/>
            <person name="Gomez Garrido J."/>
        </authorList>
    </citation>
    <scope>NUCLEOTIDE SEQUENCE</scope>
</reference>
<dbReference type="AlphaFoldDB" id="A0A8D8Z4Y8"/>
<name>A0A8D8Z4Y8_9HEMI</name>
<evidence type="ECO:0000313" key="1">
    <source>
        <dbReference type="EMBL" id="CAG6741049.1"/>
    </source>
</evidence>
<accession>A0A8D8Z4Y8</accession>